<sequence length="105" mass="11290">MTSNADGEARTMMMTPRSEVFVFGTRSLGSCRESRSVSDNYGDTFLSDAIKVGRGLGFPVAGCCQRLQRSSYGAGPSDTRDAACNDGLLQEELCLELLLRRPSGS</sequence>
<evidence type="ECO:0000313" key="2">
    <source>
        <dbReference type="EnsemblMetazoa" id="ASIC019918-PA"/>
    </source>
</evidence>
<evidence type="ECO:0000313" key="1">
    <source>
        <dbReference type="EMBL" id="KFB51438.1"/>
    </source>
</evidence>
<reference evidence="1 3" key="1">
    <citation type="journal article" date="2014" name="BMC Genomics">
        <title>Genome sequence of Anopheles sinensis provides insight into genetics basis of mosquito competence for malaria parasites.</title>
        <authorList>
            <person name="Zhou D."/>
            <person name="Zhang D."/>
            <person name="Ding G."/>
            <person name="Shi L."/>
            <person name="Hou Q."/>
            <person name="Ye Y."/>
            <person name="Xu Y."/>
            <person name="Zhou H."/>
            <person name="Xiong C."/>
            <person name="Li S."/>
            <person name="Yu J."/>
            <person name="Hong S."/>
            <person name="Yu X."/>
            <person name="Zou P."/>
            <person name="Chen C."/>
            <person name="Chang X."/>
            <person name="Wang W."/>
            <person name="Lv Y."/>
            <person name="Sun Y."/>
            <person name="Ma L."/>
            <person name="Shen B."/>
            <person name="Zhu C."/>
        </authorList>
    </citation>
    <scope>NUCLEOTIDE SEQUENCE [LARGE SCALE GENOMIC DNA]</scope>
</reference>
<reference evidence="2" key="2">
    <citation type="submission" date="2020-05" db="UniProtKB">
        <authorList>
            <consortium name="EnsemblMetazoa"/>
        </authorList>
    </citation>
    <scope>IDENTIFICATION</scope>
</reference>
<protein>
    <submittedName>
        <fullName evidence="1 2">Ankyrin-2</fullName>
    </submittedName>
</protein>
<dbReference type="AlphaFoldDB" id="A0A084WMJ4"/>
<organism evidence="1">
    <name type="scientific">Anopheles sinensis</name>
    <name type="common">Mosquito</name>
    <dbReference type="NCBI Taxonomy" id="74873"/>
    <lineage>
        <taxon>Eukaryota</taxon>
        <taxon>Metazoa</taxon>
        <taxon>Ecdysozoa</taxon>
        <taxon>Arthropoda</taxon>
        <taxon>Hexapoda</taxon>
        <taxon>Insecta</taxon>
        <taxon>Pterygota</taxon>
        <taxon>Neoptera</taxon>
        <taxon>Endopterygota</taxon>
        <taxon>Diptera</taxon>
        <taxon>Nematocera</taxon>
        <taxon>Culicoidea</taxon>
        <taxon>Culicidae</taxon>
        <taxon>Anophelinae</taxon>
        <taxon>Anopheles</taxon>
    </lineage>
</organism>
<dbReference type="EMBL" id="KE525352">
    <property type="protein sequence ID" value="KFB51438.1"/>
    <property type="molecule type" value="Genomic_DNA"/>
</dbReference>
<dbReference type="EMBL" id="ATLV01024469">
    <property type="status" value="NOT_ANNOTATED_CDS"/>
    <property type="molecule type" value="Genomic_DNA"/>
</dbReference>
<dbReference type="VEuPathDB" id="VectorBase:ASIC019918"/>
<gene>
    <name evidence="1" type="ORF">ZHAS_00019918</name>
</gene>
<accession>A0A084WMJ4</accession>
<dbReference type="Proteomes" id="UP000030765">
    <property type="component" value="Unassembled WGS sequence"/>
</dbReference>
<evidence type="ECO:0000313" key="3">
    <source>
        <dbReference type="Proteomes" id="UP000030765"/>
    </source>
</evidence>
<keyword evidence="3" id="KW-1185">Reference proteome</keyword>
<dbReference type="EnsemblMetazoa" id="ASIC019918-RA">
    <property type="protein sequence ID" value="ASIC019918-PA"/>
    <property type="gene ID" value="ASIC019918"/>
</dbReference>
<name>A0A084WMJ4_ANOSI</name>
<proteinExistence type="predicted"/>